<accession>A0A0J2I2T8</accession>
<protein>
    <submittedName>
        <fullName evidence="7">FAA hydrolase family protein</fullName>
    </submittedName>
    <submittedName>
        <fullName evidence="6">Fumarylacetoacetate hydrolase family protein</fullName>
    </submittedName>
</protein>
<reference evidence="5 8" key="1">
    <citation type="submission" date="2015-06" db="EMBL/GenBank/DDBJ databases">
        <title>The Genome Sequence of None.</title>
        <authorList>
            <consortium name="The Broad Institute Genomics Platform"/>
            <consortium name="The Broad Institute Genome Sequencing Center for Infectious Disease"/>
            <person name="Earl A.M."/>
            <person name="Onderdonk A.B."/>
            <person name="Kirby J."/>
            <person name="Ferraro M.J."/>
            <person name="Huang S."/>
            <person name="Spencer M."/>
            <person name="Fodor A."/>
            <person name="Hooper D."/>
            <person name="Dekker J."/>
            <person name="O'Brien T."/>
            <person name="Quan V."/>
            <person name="Gombosev A."/>
            <person name="Delaney M."/>
            <person name="DuBois A."/>
            <person name="Ernst C."/>
            <person name="Kim D.S."/>
            <person name="Rossman W."/>
            <person name="Gohs F."/>
            <person name="Petruso H."/>
            <person name="Nozar T."/>
            <person name="Mougeot F."/>
            <person name="Manson-McGuire A."/>
            <person name="Young S."/>
            <person name="Abouelleil A."/>
            <person name="Cao P."/>
            <person name="Chapman S.B."/>
            <person name="Griggs A."/>
            <person name="Priest M."/>
            <person name="Shea T."/>
            <person name="Wortman I."/>
            <person name="Wortman J.R."/>
            <person name="Nusbaum C."/>
            <person name="Birren B."/>
        </authorList>
    </citation>
    <scope>NUCLEOTIDE SEQUENCE [LARGE SCALE GENOMIC DNA]</scope>
    <source>
        <strain evidence="5 8">MGH87</strain>
    </source>
</reference>
<dbReference type="Pfam" id="PF01557">
    <property type="entry name" value="FAA_hydrolase"/>
    <property type="match status" value="1"/>
</dbReference>
<keyword evidence="7" id="KW-0378">Hydrolase</keyword>
<dbReference type="Gene3D" id="3.90.850.10">
    <property type="entry name" value="Fumarylacetoacetase-like, C-terminal domain"/>
    <property type="match status" value="1"/>
</dbReference>
<dbReference type="EMBL" id="PIET01001046">
    <property type="protein sequence ID" value="PLM53086.1"/>
    <property type="molecule type" value="Genomic_DNA"/>
</dbReference>
<reference evidence="7 9" key="2">
    <citation type="submission" date="2017-11" db="EMBL/GenBank/DDBJ databases">
        <authorList>
            <person name="Han C.G."/>
        </authorList>
    </citation>
    <scope>NUCLEOTIDE SEQUENCE [LARGE SCALE GENOMIC DNA]</scope>
    <source>
        <strain evidence="7 9">A2</strain>
    </source>
</reference>
<dbReference type="Proteomes" id="UP000036305">
    <property type="component" value="Unassembled WGS sequence"/>
</dbReference>
<dbReference type="FunFam" id="3.90.850.10:FF:000008">
    <property type="entry name" value="FAA hydrolase family protein"/>
    <property type="match status" value="1"/>
</dbReference>
<reference evidence="6" key="4">
    <citation type="submission" date="2022-09" db="EMBL/GenBank/DDBJ databases">
        <title>Intensive care unit water sources are persistently colonized with multi-drug resistant bacteria and are the site of extensive horizontal gene transfer of antibiotic resistance genes.</title>
        <authorList>
            <person name="Diorio-Toth L."/>
        </authorList>
    </citation>
    <scope>NUCLEOTIDE SEQUENCE</scope>
    <source>
        <strain evidence="6">GD03918</strain>
    </source>
</reference>
<comment type="caution">
    <text evidence="7">The sequence shown here is derived from an EMBL/GenBank/DDBJ whole genome shotgun (WGS) entry which is preliminary data.</text>
</comment>
<dbReference type="GO" id="GO:0046872">
    <property type="term" value="F:metal ion binding"/>
    <property type="evidence" value="ECO:0007669"/>
    <property type="project" value="UniProtKB-KW"/>
</dbReference>
<evidence type="ECO:0000313" key="6">
    <source>
        <dbReference type="EMBL" id="MDH0965792.1"/>
    </source>
</evidence>
<dbReference type="InterPro" id="IPR011234">
    <property type="entry name" value="Fumarylacetoacetase-like_C"/>
</dbReference>
<reference evidence="7 9" key="3">
    <citation type="submission" date="2018-01" db="EMBL/GenBank/DDBJ databases">
        <title>Genomic study of Klebsiella pneumoniae.</title>
        <authorList>
            <person name="Yang Y."/>
            <person name="Bicalho R."/>
        </authorList>
    </citation>
    <scope>NUCLEOTIDE SEQUENCE [LARGE SCALE GENOMIC DNA]</scope>
    <source>
        <strain evidence="7 9">A2</strain>
    </source>
</reference>
<gene>
    <name evidence="7" type="ORF">CWM85_25875</name>
    <name evidence="6" type="ORF">N5C89_23435</name>
    <name evidence="5" type="ORF">SK91_01008</name>
</gene>
<evidence type="ECO:0000313" key="7">
    <source>
        <dbReference type="EMBL" id="PLM53086.1"/>
    </source>
</evidence>
<evidence type="ECO:0000256" key="1">
    <source>
        <dbReference type="ARBA" id="ARBA00010211"/>
    </source>
</evidence>
<dbReference type="InterPro" id="IPR036663">
    <property type="entry name" value="Fumarylacetoacetase_C_sf"/>
</dbReference>
<organism evidence="7 9">
    <name type="scientific">Klebsiella michiganensis</name>
    <dbReference type="NCBI Taxonomy" id="1134687"/>
    <lineage>
        <taxon>Bacteria</taxon>
        <taxon>Pseudomonadati</taxon>
        <taxon>Pseudomonadota</taxon>
        <taxon>Gammaproteobacteria</taxon>
        <taxon>Enterobacterales</taxon>
        <taxon>Enterobacteriaceae</taxon>
        <taxon>Klebsiella/Raoultella group</taxon>
        <taxon>Klebsiella</taxon>
    </lineage>
</organism>
<evidence type="ECO:0000256" key="3">
    <source>
        <dbReference type="SAM" id="MobiDB-lite"/>
    </source>
</evidence>
<dbReference type="RefSeq" id="WP_032749698.1">
    <property type="nucleotide sequence ID" value="NZ_ABVZTX020000001.1"/>
</dbReference>
<evidence type="ECO:0000313" key="9">
    <source>
        <dbReference type="Proteomes" id="UP000234661"/>
    </source>
</evidence>
<dbReference type="EMBL" id="JAOCBF010000040">
    <property type="protein sequence ID" value="MDH0965792.1"/>
    <property type="molecule type" value="Genomic_DNA"/>
</dbReference>
<dbReference type="SUPFAM" id="SSF56529">
    <property type="entry name" value="FAH"/>
    <property type="match status" value="1"/>
</dbReference>
<feature type="domain" description="Fumarylacetoacetase-like C-terminal" evidence="4">
    <location>
        <begin position="74"/>
        <end position="276"/>
    </location>
</feature>
<dbReference type="EMBL" id="LEUS01000005">
    <property type="protein sequence ID" value="KLY41635.1"/>
    <property type="molecule type" value="Genomic_DNA"/>
</dbReference>
<keyword evidence="8" id="KW-1185">Reference proteome</keyword>
<comment type="similarity">
    <text evidence="1">Belongs to the FAH family.</text>
</comment>
<dbReference type="GO" id="GO:0044281">
    <property type="term" value="P:small molecule metabolic process"/>
    <property type="evidence" value="ECO:0007669"/>
    <property type="project" value="UniProtKB-ARBA"/>
</dbReference>
<dbReference type="PANTHER" id="PTHR42796:SF4">
    <property type="entry name" value="FUMARYLACETOACETATE HYDROLASE DOMAIN-CONTAINING PROTEIN 2A"/>
    <property type="match status" value="1"/>
</dbReference>
<feature type="region of interest" description="Disordered" evidence="3">
    <location>
        <begin position="280"/>
        <end position="300"/>
    </location>
</feature>
<proteinExistence type="inferred from homology"/>
<dbReference type="PANTHER" id="PTHR42796">
    <property type="entry name" value="FUMARYLACETOACETATE HYDROLASE DOMAIN-CONTAINING PROTEIN 2A-RELATED"/>
    <property type="match status" value="1"/>
</dbReference>
<evidence type="ECO:0000259" key="4">
    <source>
        <dbReference type="Pfam" id="PF01557"/>
    </source>
</evidence>
<dbReference type="Proteomes" id="UP001159937">
    <property type="component" value="Unassembled WGS sequence"/>
</dbReference>
<dbReference type="GO" id="GO:0016787">
    <property type="term" value="F:hydrolase activity"/>
    <property type="evidence" value="ECO:0007669"/>
    <property type="project" value="UniProtKB-KW"/>
</dbReference>
<keyword evidence="2" id="KW-0479">Metal-binding</keyword>
<dbReference type="InterPro" id="IPR051121">
    <property type="entry name" value="FAH"/>
</dbReference>
<evidence type="ECO:0000313" key="8">
    <source>
        <dbReference type="Proteomes" id="UP000036305"/>
    </source>
</evidence>
<evidence type="ECO:0000256" key="2">
    <source>
        <dbReference type="ARBA" id="ARBA00022723"/>
    </source>
</evidence>
<name>A0A0J2I2T8_9ENTR</name>
<dbReference type="AlphaFoldDB" id="A0A0J2I2T8"/>
<evidence type="ECO:0000313" key="5">
    <source>
        <dbReference type="EMBL" id="KLY41635.1"/>
    </source>
</evidence>
<dbReference type="Proteomes" id="UP000234661">
    <property type="component" value="Unassembled WGS sequence"/>
</dbReference>
<sequence length="300" mass="33090">MKLASYVHHGRKSYGILTDTGIIDLGGKIGHQYRTLKDLLQWGAIEIAGQYVNYPVDVMMADITFLPVIENPGKIFCVGMNYAEKRKEFSETSDAPTLFIRFPDSQTGHATPILKPALSNEFDYEGELAVIIGKPGMNIDTDAALSHVAGYSCYMDGSVRDWQHAWFTAGKNWRQTGAFGPCLTTVDEIPDPHRLSIQTYLNGIMVQNDSTSSMIHKVADLISYISTFTALSAGDVIITGSPGGVGKKRTPPLFMHEGDRVEVVIENIGHLMNTIVESKPQHELQMSSSPRAQTRLFDAH</sequence>